<dbReference type="SUPFAM" id="SSF48371">
    <property type="entry name" value="ARM repeat"/>
    <property type="match status" value="1"/>
</dbReference>
<dbReference type="SMART" id="SM00913">
    <property type="entry name" value="IBN_N"/>
    <property type="match status" value="1"/>
</dbReference>
<dbReference type="GO" id="GO:0031267">
    <property type="term" value="F:small GTPase binding"/>
    <property type="evidence" value="ECO:0007669"/>
    <property type="project" value="InterPro"/>
</dbReference>
<comment type="function">
    <text evidence="11">Export receptor for importin alpha. Mediates importin-alpha re-export from the nucleus to the cytoplasm after import substrates have been released into the nucleoplasm. Negatively regulates fluid secretion and plays a role in fluid homeostasis by down-regulating cftr activity.</text>
</comment>
<feature type="transmembrane region" description="Helical" evidence="13">
    <location>
        <begin position="12"/>
        <end position="42"/>
    </location>
</feature>
<dbReference type="FunFam" id="1.25.10.10:FF:000057">
    <property type="entry name" value="Exportin-2 isoform 1"/>
    <property type="match status" value="1"/>
</dbReference>
<keyword evidence="13" id="KW-1133">Transmembrane helix</keyword>
<dbReference type="InterPro" id="IPR013713">
    <property type="entry name" value="XPO2_central"/>
</dbReference>
<evidence type="ECO:0000256" key="9">
    <source>
        <dbReference type="ARBA" id="ARBA00030693"/>
    </source>
</evidence>
<dbReference type="InterPro" id="IPR011989">
    <property type="entry name" value="ARM-like"/>
</dbReference>
<evidence type="ECO:0000256" key="11">
    <source>
        <dbReference type="ARBA" id="ARBA00056690"/>
    </source>
</evidence>
<keyword evidence="5" id="KW-0813">Transport</keyword>
<dbReference type="Gene3D" id="1.25.10.10">
    <property type="entry name" value="Leucine-rich Repeat Variant"/>
    <property type="match status" value="1"/>
</dbReference>
<evidence type="ECO:0000256" key="13">
    <source>
        <dbReference type="SAM" id="Phobius"/>
    </source>
</evidence>
<evidence type="ECO:0000256" key="2">
    <source>
        <dbReference type="ARBA" id="ARBA00004496"/>
    </source>
</evidence>
<evidence type="ECO:0000256" key="4">
    <source>
        <dbReference type="ARBA" id="ARBA00018945"/>
    </source>
</evidence>
<name>A0A8C1T3J6_CYPCA</name>
<keyword evidence="13" id="KW-0472">Membrane</keyword>
<reference evidence="15" key="1">
    <citation type="submission" date="2025-08" db="UniProtKB">
        <authorList>
            <consortium name="Ensembl"/>
        </authorList>
    </citation>
    <scope>IDENTIFICATION</scope>
</reference>
<comment type="subunit">
    <text evidence="12">Interacts with cftr.</text>
</comment>
<dbReference type="InterPro" id="IPR005043">
    <property type="entry name" value="XPO2_C"/>
</dbReference>
<evidence type="ECO:0000313" key="16">
    <source>
        <dbReference type="Proteomes" id="UP000694700"/>
    </source>
</evidence>
<dbReference type="GO" id="GO:0005049">
    <property type="term" value="F:nuclear export signal receptor activity"/>
    <property type="evidence" value="ECO:0007669"/>
    <property type="project" value="TreeGrafter"/>
</dbReference>
<dbReference type="GO" id="GO:0006606">
    <property type="term" value="P:protein import into nucleus"/>
    <property type="evidence" value="ECO:0007669"/>
    <property type="project" value="TreeGrafter"/>
</dbReference>
<dbReference type="GO" id="GO:0005635">
    <property type="term" value="C:nuclear envelope"/>
    <property type="evidence" value="ECO:0007669"/>
    <property type="project" value="TreeGrafter"/>
</dbReference>
<evidence type="ECO:0000259" key="14">
    <source>
        <dbReference type="PROSITE" id="PS50166"/>
    </source>
</evidence>
<feature type="domain" description="Importin N-terminal" evidence="14">
    <location>
        <begin position="70"/>
        <end position="143"/>
    </location>
</feature>
<evidence type="ECO:0000313" key="15">
    <source>
        <dbReference type="Ensembl" id="ENSCCRP00015016297.1"/>
    </source>
</evidence>
<evidence type="ECO:0000256" key="10">
    <source>
        <dbReference type="ARBA" id="ARBA00032265"/>
    </source>
</evidence>
<evidence type="ECO:0000256" key="7">
    <source>
        <dbReference type="ARBA" id="ARBA00022927"/>
    </source>
</evidence>
<evidence type="ECO:0000256" key="12">
    <source>
        <dbReference type="ARBA" id="ARBA00063432"/>
    </source>
</evidence>
<keyword evidence="6" id="KW-0963">Cytoplasm</keyword>
<sequence>MHMFILSAAECFSVSICVCMCVYIYIYIVLIADIAFISVAIMELNDGNLQTLTEYLQKTLSPDPAVRRPAEKFLESVEGTQNYSILLLTVLEKSQNEVIRVCAAVTFKNYIKRNWRVVEDEPNKISDPDRTAIKANIVNLMLSSPEQIQKQLSDAISIIGREDFPQKWPDLLTEMVTRFQSGDFHIINGILRTAHSLFKRYRHEFKSNELWSEIKLVLDTFAQPLTELFKATIDLCQTHATDINALKVLFSSLTLISKLFYSLNFQDLPEFFEDNMETWMTNFHNLLTLDNKLLQTDDEEEAGLLELLKSQICDNAALYAQKYDEEFQPYLPRFVTAIWNLLVTTGQEVKYDLLVSNAIQFLASVCERPHYKHLFEDQNVLTSICEKVIVPNMEFRSADEEAFEDNSEEYIIRDLEGSDIDTRRRAACDLVRGLCKFFEGPVTGIFSGYVSSMLTEYAKNPGVNWKHKDAAIYLVTSLASKAQTQKHGITQANELVNLSEFFVNHILVDLKSPNVNEFPVLKADAIKYVMTFRSQLPKEQLLETVPLLVAHLQAESIVQHTYAAHALERLFTMRGANNTTLITPSEMAPFTEQLLNNLFKSLAIPGSSENEYIMKAIMRSFSLLQEAIVPYIPTLIGQLTHKLLLVSKNPSKPHFNHYLFESLCLSIRITCKANPDTVNSFEEALFPVFTEILQNDVQEFVPYVFQVMSLLLEIHTSSIPSSYMALFPHLLQPVLWERTGNIPPLVRLLQAYLEKGAATIASAAADKIPGLLGVFQKLIASKANDHQGFYLLNSIVEHMPPDSITQYRKQIFILLFQRLQSSKTTKFVKSFLVFINLYCVKYGAIALQEIFDSIQPKMFGMVVEKIIIPEVQKVSGQVEKKICAVGITKILTECPAMMDTEYTKLWSPLLQALIGLFELPEDDSIPDDEHFIDIEDTPGYQTAFSQLAFAGKKEHDPIGDAVSNPKILLAQSLHKLSTACPGRVPSMLSTSLPAEALQYLQGYLQAATVQLV</sequence>
<dbReference type="PANTHER" id="PTHR10997:SF8">
    <property type="entry name" value="EXPORTIN-2"/>
    <property type="match status" value="1"/>
</dbReference>
<evidence type="ECO:0000256" key="6">
    <source>
        <dbReference type="ARBA" id="ARBA00022490"/>
    </source>
</evidence>
<dbReference type="InterPro" id="IPR001494">
    <property type="entry name" value="Importin-beta_N"/>
</dbReference>
<protein>
    <recommendedName>
        <fullName evidence="4">Exportin-2</fullName>
    </recommendedName>
    <alternativeName>
        <fullName evidence="10">Chromosome segregation 1-like protein</fullName>
    </alternativeName>
    <alternativeName>
        <fullName evidence="9">Importin-alpha re-exporter</fullName>
    </alternativeName>
</protein>
<comment type="similarity">
    <text evidence="3">Belongs to the XPO2/CSE1 family.</text>
</comment>
<accession>A0A8C1T3J6</accession>
<keyword evidence="7" id="KW-0653">Protein transport</keyword>
<comment type="subcellular location">
    <subcellularLocation>
        <location evidence="2">Cytoplasm</location>
    </subcellularLocation>
    <subcellularLocation>
        <location evidence="1">Nucleus</location>
    </subcellularLocation>
</comment>
<dbReference type="GO" id="GO:0006611">
    <property type="term" value="P:protein export from nucleus"/>
    <property type="evidence" value="ECO:0007669"/>
    <property type="project" value="TreeGrafter"/>
</dbReference>
<dbReference type="PROSITE" id="PS50166">
    <property type="entry name" value="IMPORTIN_B_NT"/>
    <property type="match status" value="1"/>
</dbReference>
<dbReference type="AlphaFoldDB" id="A0A8C1T3J6"/>
<dbReference type="Proteomes" id="UP000694700">
    <property type="component" value="Unplaced"/>
</dbReference>
<keyword evidence="13" id="KW-0812">Transmembrane</keyword>
<evidence type="ECO:0000256" key="5">
    <source>
        <dbReference type="ARBA" id="ARBA00022448"/>
    </source>
</evidence>
<dbReference type="Pfam" id="PF03810">
    <property type="entry name" value="IBN_N"/>
    <property type="match status" value="1"/>
</dbReference>
<dbReference type="InterPro" id="IPR016024">
    <property type="entry name" value="ARM-type_fold"/>
</dbReference>
<dbReference type="PANTHER" id="PTHR10997">
    <property type="entry name" value="IMPORTIN-7, 8, 11"/>
    <property type="match status" value="1"/>
</dbReference>
<organism evidence="15 16">
    <name type="scientific">Cyprinus carpio</name>
    <name type="common">Common carp</name>
    <dbReference type="NCBI Taxonomy" id="7962"/>
    <lineage>
        <taxon>Eukaryota</taxon>
        <taxon>Metazoa</taxon>
        <taxon>Chordata</taxon>
        <taxon>Craniata</taxon>
        <taxon>Vertebrata</taxon>
        <taxon>Euteleostomi</taxon>
        <taxon>Actinopterygii</taxon>
        <taxon>Neopterygii</taxon>
        <taxon>Teleostei</taxon>
        <taxon>Ostariophysi</taxon>
        <taxon>Cypriniformes</taxon>
        <taxon>Cyprinidae</taxon>
        <taxon>Cyprininae</taxon>
        <taxon>Cyprinus</taxon>
    </lineage>
</organism>
<dbReference type="Pfam" id="PF03378">
    <property type="entry name" value="CAS_CSE1"/>
    <property type="match status" value="1"/>
</dbReference>
<dbReference type="Ensembl" id="ENSCCRT00015016876.1">
    <property type="protein sequence ID" value="ENSCCRP00015016297.1"/>
    <property type="gene ID" value="ENSCCRG00015006880.1"/>
</dbReference>
<evidence type="ECO:0000256" key="1">
    <source>
        <dbReference type="ARBA" id="ARBA00004123"/>
    </source>
</evidence>
<dbReference type="Pfam" id="PF08506">
    <property type="entry name" value="Cse1"/>
    <property type="match status" value="1"/>
</dbReference>
<dbReference type="GO" id="GO:0005829">
    <property type="term" value="C:cytosol"/>
    <property type="evidence" value="ECO:0007669"/>
    <property type="project" value="TreeGrafter"/>
</dbReference>
<keyword evidence="8" id="KW-0539">Nucleus</keyword>
<evidence type="ECO:0000256" key="8">
    <source>
        <dbReference type="ARBA" id="ARBA00023242"/>
    </source>
</evidence>
<evidence type="ECO:0000256" key="3">
    <source>
        <dbReference type="ARBA" id="ARBA00008669"/>
    </source>
</evidence>
<proteinExistence type="inferred from homology"/>